<dbReference type="InterPro" id="IPR006097">
    <property type="entry name" value="Glu/Leu/Phe/Val/Trp_DH_dimer"/>
</dbReference>
<evidence type="ECO:0000313" key="5">
    <source>
        <dbReference type="EMBL" id="PPC74712.1"/>
    </source>
</evidence>
<name>A0A2S5KIY7_9PROT</name>
<feature type="domain" description="Glutamate/phenylalanine/leucine/valine/L-tryptophan dehydrogenase dimerisation" evidence="4">
    <location>
        <begin position="27"/>
        <end position="133"/>
    </location>
</feature>
<keyword evidence="3" id="KW-0520">NAD</keyword>
<dbReference type="InterPro" id="IPR046346">
    <property type="entry name" value="Aminoacid_DH-like_N_sf"/>
</dbReference>
<comment type="similarity">
    <text evidence="1">Belongs to the Glu/Leu/Phe/Val dehydrogenases family.</text>
</comment>
<proteinExistence type="inferred from homology"/>
<dbReference type="Gene3D" id="3.40.50.10860">
    <property type="entry name" value="Leucine Dehydrogenase, chain A, domain 1"/>
    <property type="match status" value="1"/>
</dbReference>
<reference evidence="5 6" key="1">
    <citation type="submission" date="2018-02" db="EMBL/GenBank/DDBJ databases">
        <title>novel marine gammaproteobacteria from coastal saline agro ecosystem.</title>
        <authorList>
            <person name="Krishnan R."/>
            <person name="Ramesh Kumar N."/>
        </authorList>
    </citation>
    <scope>NUCLEOTIDE SEQUENCE [LARGE SCALE GENOMIC DNA]</scope>
    <source>
        <strain evidence="5 6">228</strain>
    </source>
</reference>
<comment type="caution">
    <text evidence="5">The sequence shown here is derived from an EMBL/GenBank/DDBJ whole genome shotgun (WGS) entry which is preliminary data.</text>
</comment>
<accession>A0A2S5KIY7</accession>
<evidence type="ECO:0000259" key="4">
    <source>
        <dbReference type="Pfam" id="PF02812"/>
    </source>
</evidence>
<evidence type="ECO:0000256" key="2">
    <source>
        <dbReference type="ARBA" id="ARBA00023002"/>
    </source>
</evidence>
<dbReference type="InterPro" id="IPR016211">
    <property type="entry name" value="Glu/Phe/Leu/Val/Trp_DH_bac/arc"/>
</dbReference>
<dbReference type="GO" id="GO:0006520">
    <property type="term" value="P:amino acid metabolic process"/>
    <property type="evidence" value="ECO:0007669"/>
    <property type="project" value="InterPro"/>
</dbReference>
<dbReference type="Gene3D" id="3.40.50.720">
    <property type="entry name" value="NAD(P)-binding Rossmann-like Domain"/>
    <property type="match status" value="1"/>
</dbReference>
<dbReference type="OrthoDB" id="9803297at2"/>
<dbReference type="Proteomes" id="UP000238196">
    <property type="component" value="Unassembled WGS sequence"/>
</dbReference>
<evidence type="ECO:0000313" key="6">
    <source>
        <dbReference type="Proteomes" id="UP000238196"/>
    </source>
</evidence>
<dbReference type="SUPFAM" id="SSF53223">
    <property type="entry name" value="Aminoacid dehydrogenase-like, N-terminal domain"/>
    <property type="match status" value="1"/>
</dbReference>
<keyword evidence="2" id="KW-0560">Oxidoreductase</keyword>
<dbReference type="PROSITE" id="PS00074">
    <property type="entry name" value="GLFV_DEHYDROGENASE"/>
    <property type="match status" value="1"/>
</dbReference>
<dbReference type="Pfam" id="PF02812">
    <property type="entry name" value="ELFV_dehydrog_N"/>
    <property type="match status" value="1"/>
</dbReference>
<organism evidence="5 6">
    <name type="scientific">Proteobacteria bacterium 228</name>
    <dbReference type="NCBI Taxonomy" id="2083153"/>
    <lineage>
        <taxon>Bacteria</taxon>
        <taxon>Pseudomonadati</taxon>
        <taxon>Pseudomonadota</taxon>
    </lineage>
</organism>
<dbReference type="AlphaFoldDB" id="A0A2S5KIY7"/>
<protein>
    <recommendedName>
        <fullName evidence="4">Glutamate/phenylalanine/leucine/valine/L-tryptophan dehydrogenase dimerisation domain-containing protein</fullName>
    </recommendedName>
</protein>
<evidence type="ECO:0000256" key="3">
    <source>
        <dbReference type="ARBA" id="ARBA00023027"/>
    </source>
</evidence>
<dbReference type="EMBL" id="PRLP01000138">
    <property type="protein sequence ID" value="PPC74712.1"/>
    <property type="molecule type" value="Genomic_DNA"/>
</dbReference>
<dbReference type="PANTHER" id="PTHR42722:SF1">
    <property type="entry name" value="VALINE DEHYDROGENASE"/>
    <property type="match status" value="1"/>
</dbReference>
<dbReference type="GO" id="GO:0016639">
    <property type="term" value="F:oxidoreductase activity, acting on the CH-NH2 group of donors, NAD or NADP as acceptor"/>
    <property type="evidence" value="ECO:0007669"/>
    <property type="project" value="InterPro"/>
</dbReference>
<sequence>MSLTITEEHAPEGYERLVYIEDPEVGLSAYVCLHSTVCGPAAGGCRMWSYASKDEARTDVLRLAAGMTSKNAMAGIQLGGGKSVIIGDPRTEKSEALLRAFGRAINSFTGTYYTAEDVGISTADMEIVAKETTYAVGLDNGSYASGDPSPFTAEGVFQCLKVGANAVFGTADLTGRRCF</sequence>
<dbReference type="PANTHER" id="PTHR42722">
    <property type="entry name" value="LEUCINE DEHYDROGENASE"/>
    <property type="match status" value="1"/>
</dbReference>
<evidence type="ECO:0000256" key="1">
    <source>
        <dbReference type="ARBA" id="ARBA00006382"/>
    </source>
</evidence>
<dbReference type="FunFam" id="3.40.50.10860:FF:000010">
    <property type="entry name" value="Leucine dehydrogenase"/>
    <property type="match status" value="1"/>
</dbReference>
<gene>
    <name evidence="5" type="ORF">C4K68_24420</name>
</gene>
<dbReference type="InterPro" id="IPR033524">
    <property type="entry name" value="Glu/Leu/Phe/Val_DH_AS"/>
</dbReference>